<keyword evidence="5 7" id="KW-0275">Fatty acid biosynthesis</keyword>
<dbReference type="SUPFAM" id="SSF51230">
    <property type="entry name" value="Single hybrid motif"/>
    <property type="match status" value="1"/>
</dbReference>
<dbReference type="GO" id="GO:0003989">
    <property type="term" value="F:acetyl-CoA carboxylase activity"/>
    <property type="evidence" value="ECO:0007669"/>
    <property type="project" value="InterPro"/>
</dbReference>
<evidence type="ECO:0000313" key="10">
    <source>
        <dbReference type="EMBL" id="ADR37112.1"/>
    </source>
</evidence>
<dbReference type="InterPro" id="IPR053217">
    <property type="entry name" value="ACC_Biotin_Carrier"/>
</dbReference>
<protein>
    <recommendedName>
        <fullName evidence="7">Biotin carboxyl carrier protein of acetyl-CoA carboxylase</fullName>
    </recommendedName>
</protein>
<dbReference type="GO" id="GO:0006633">
    <property type="term" value="P:fatty acid biosynthetic process"/>
    <property type="evidence" value="ECO:0007669"/>
    <property type="project" value="UniProtKB-UniPathway"/>
</dbReference>
<dbReference type="PANTHER" id="PTHR47597">
    <property type="entry name" value="IS A MEMBER OF THE PF|00364 BIOTIN-REQUIRING ENZYMES FAMILY-RELATED"/>
    <property type="match status" value="1"/>
</dbReference>
<evidence type="ECO:0000256" key="8">
    <source>
        <dbReference type="SAM" id="MobiDB-lite"/>
    </source>
</evidence>
<organism evidence="10 11">
    <name type="scientific">Oceanithermus profundus (strain DSM 14977 / NBRC 100410 / VKM B-2274 / 506)</name>
    <dbReference type="NCBI Taxonomy" id="670487"/>
    <lineage>
        <taxon>Bacteria</taxon>
        <taxon>Thermotogati</taxon>
        <taxon>Deinococcota</taxon>
        <taxon>Deinococci</taxon>
        <taxon>Thermales</taxon>
        <taxon>Thermaceae</taxon>
        <taxon>Oceanithermus</taxon>
    </lineage>
</organism>
<feature type="compositionally biased region" description="Low complexity" evidence="8">
    <location>
        <begin position="66"/>
        <end position="85"/>
    </location>
</feature>
<evidence type="ECO:0000256" key="1">
    <source>
        <dbReference type="ARBA" id="ARBA00005194"/>
    </source>
</evidence>
<dbReference type="FunFam" id="2.40.50.100:FF:000003">
    <property type="entry name" value="Acetyl-CoA carboxylase biotin carboxyl carrier protein"/>
    <property type="match status" value="1"/>
</dbReference>
<accession>E4U4P5</accession>
<evidence type="ECO:0000256" key="3">
    <source>
        <dbReference type="ARBA" id="ARBA00022832"/>
    </source>
</evidence>
<dbReference type="STRING" id="670487.Ocepr_1659"/>
<dbReference type="AlphaFoldDB" id="E4U4P5"/>
<evidence type="ECO:0000256" key="7">
    <source>
        <dbReference type="RuleBase" id="RU364072"/>
    </source>
</evidence>
<keyword evidence="3 7" id="KW-0276">Fatty acid metabolism</keyword>
<comment type="function">
    <text evidence="7">This protein is a component of the acetyl coenzyme A carboxylase complex; first, biotin carboxylase catalyzes the carboxylation of the carrier protein and then the transcarboxylase transfers the carboxyl group to form malonyl-CoA.</text>
</comment>
<dbReference type="Proteomes" id="UP000008722">
    <property type="component" value="Chromosome"/>
</dbReference>
<evidence type="ECO:0000256" key="2">
    <source>
        <dbReference type="ARBA" id="ARBA00022516"/>
    </source>
</evidence>
<feature type="domain" description="Lipoyl-binding" evidence="9">
    <location>
        <begin position="90"/>
        <end position="166"/>
    </location>
</feature>
<dbReference type="HOGENOM" id="CLU_016733_3_0_0"/>
<evidence type="ECO:0000313" key="11">
    <source>
        <dbReference type="Proteomes" id="UP000008722"/>
    </source>
</evidence>
<dbReference type="Pfam" id="PF00364">
    <property type="entry name" value="Biotin_lipoyl"/>
    <property type="match status" value="1"/>
</dbReference>
<evidence type="ECO:0000256" key="6">
    <source>
        <dbReference type="ARBA" id="ARBA00023267"/>
    </source>
</evidence>
<dbReference type="PROSITE" id="PS50968">
    <property type="entry name" value="BIOTINYL_LIPOYL"/>
    <property type="match status" value="1"/>
</dbReference>
<feature type="region of interest" description="Disordered" evidence="8">
    <location>
        <begin position="34"/>
        <end position="85"/>
    </location>
</feature>
<dbReference type="EMBL" id="CP002361">
    <property type="protein sequence ID" value="ADR37112.1"/>
    <property type="molecule type" value="Genomic_DNA"/>
</dbReference>
<sequence>MNAKEIKAILQAMVATETDELTLETPDFKLSVRRSVPAPPPAPAPAPAPAAAPAAPAPAAPPPAAEAPAPAAAGEPAAEAAPEAGECPGCVEITAPIVGTFYRKPAPDAEPFVNVGDRIEKGQVVCIIEAMKLFNEIESEVSGVVRKILVEDGEPVEYGQPLFLVEPA</sequence>
<feature type="compositionally biased region" description="Pro residues" evidence="8">
    <location>
        <begin position="37"/>
        <end position="65"/>
    </location>
</feature>
<dbReference type="InterPro" id="IPR001249">
    <property type="entry name" value="AcCoA_biotinCC"/>
</dbReference>
<dbReference type="UniPathway" id="UPA00094"/>
<reference evidence="10 11" key="2">
    <citation type="journal article" date="2011" name="Stand. Genomic Sci.">
        <title>Complete genome sequence of Oceanithermus profundus type strain (506).</title>
        <authorList>
            <person name="Pati A."/>
            <person name="Zhang X."/>
            <person name="Lapidus A."/>
            <person name="Nolan M."/>
            <person name="Lucas S."/>
            <person name="Del Rio T.G."/>
            <person name="Tice H."/>
            <person name="Cheng J.F."/>
            <person name="Tapia R."/>
            <person name="Han C."/>
            <person name="Goodwin L."/>
            <person name="Pitluck S."/>
            <person name="Liolios K."/>
            <person name="Pagani I."/>
            <person name="Ivanova N."/>
            <person name="Mavromatis K."/>
            <person name="Chen A."/>
            <person name="Palaniappan K."/>
            <person name="Hauser L."/>
            <person name="Jeffries C.D."/>
            <person name="Brambilla E.M."/>
            <person name="Rohl A."/>
            <person name="Mwirichia R."/>
            <person name="Rohde M."/>
            <person name="Tindall B.J."/>
            <person name="Sikorski J."/>
            <person name="Wirth R."/>
            <person name="Goker M."/>
            <person name="Woyke T."/>
            <person name="Detter J.C."/>
            <person name="Bristow J."/>
            <person name="Eisen J.A."/>
            <person name="Markowitz V."/>
            <person name="Hugenholtz P."/>
            <person name="Kyrpides N.C."/>
            <person name="Klenk H.P."/>
            <person name="Land M."/>
        </authorList>
    </citation>
    <scope>NUCLEOTIDE SEQUENCE [LARGE SCALE GENOMIC DNA]</scope>
    <source>
        <strain evidence="11">DSM 14977 / NBRC 100410 / VKM B-2274 / 506</strain>
    </source>
</reference>
<evidence type="ECO:0000259" key="9">
    <source>
        <dbReference type="PROSITE" id="PS50968"/>
    </source>
</evidence>
<proteinExistence type="predicted"/>
<dbReference type="RefSeq" id="WP_013458282.1">
    <property type="nucleotide sequence ID" value="NC_014761.1"/>
</dbReference>
<dbReference type="KEGG" id="opr:Ocepr_1659"/>
<keyword evidence="6 7" id="KW-0092">Biotin</keyword>
<keyword evidence="11" id="KW-1185">Reference proteome</keyword>
<dbReference type="InterPro" id="IPR000089">
    <property type="entry name" value="Biotin_lipoyl"/>
</dbReference>
<dbReference type="NCBIfam" id="TIGR00531">
    <property type="entry name" value="BCCP"/>
    <property type="match status" value="1"/>
</dbReference>
<gene>
    <name evidence="10" type="ordered locus">Ocepr_1659</name>
</gene>
<evidence type="ECO:0000256" key="4">
    <source>
        <dbReference type="ARBA" id="ARBA00023098"/>
    </source>
</evidence>
<dbReference type="InterPro" id="IPR011053">
    <property type="entry name" value="Single_hybrid_motif"/>
</dbReference>
<dbReference type="eggNOG" id="COG0511">
    <property type="taxonomic scope" value="Bacteria"/>
</dbReference>
<dbReference type="InterPro" id="IPR001882">
    <property type="entry name" value="Biotin_BS"/>
</dbReference>
<comment type="pathway">
    <text evidence="1 7">Lipid metabolism; fatty acid biosynthesis.</text>
</comment>
<dbReference type="GO" id="GO:0009317">
    <property type="term" value="C:acetyl-CoA carboxylase complex"/>
    <property type="evidence" value="ECO:0007669"/>
    <property type="project" value="InterPro"/>
</dbReference>
<dbReference type="Gene3D" id="2.40.50.100">
    <property type="match status" value="1"/>
</dbReference>
<dbReference type="PROSITE" id="PS00188">
    <property type="entry name" value="BIOTIN"/>
    <property type="match status" value="1"/>
</dbReference>
<keyword evidence="2 7" id="KW-0444">Lipid biosynthesis</keyword>
<dbReference type="PANTHER" id="PTHR47597:SF1">
    <property type="entry name" value="IS A MEMBER OF THE PF|00364 BIOTIN-REQUIRING ENZYMES FAMILY-RELATED"/>
    <property type="match status" value="1"/>
</dbReference>
<reference evidence="11" key="1">
    <citation type="submission" date="2010-11" db="EMBL/GenBank/DDBJ databases">
        <title>The complete sequence of chromosome of Oceanithermus profundus DSM 14977.</title>
        <authorList>
            <consortium name="US DOE Joint Genome Institute (JGI-PGF)"/>
            <person name="Lucas S."/>
            <person name="Copeland A."/>
            <person name="Lapidus A."/>
            <person name="Bruce D."/>
            <person name="Goodwin L."/>
            <person name="Pitluck S."/>
            <person name="Kyrpides N."/>
            <person name="Mavromatis K."/>
            <person name="Pagani I."/>
            <person name="Ivanova N."/>
            <person name="Zhang X."/>
            <person name="Brettin T."/>
            <person name="Detter J.C."/>
            <person name="Tapia R."/>
            <person name="Han C."/>
            <person name="Land M."/>
            <person name="Hauser L."/>
            <person name="Markowitz V."/>
            <person name="Cheng J.-F."/>
            <person name="Hugenholtz P."/>
            <person name="Woyke T."/>
            <person name="Wu D."/>
            <person name="Tindall B."/>
            <person name="Faehnrich R."/>
            <person name="Brambilla E."/>
            <person name="Klenk H.-P."/>
            <person name="Eisen J.A."/>
        </authorList>
    </citation>
    <scope>NUCLEOTIDE SEQUENCE [LARGE SCALE GENOMIC DNA]</scope>
    <source>
        <strain evidence="11">DSM 14977 / NBRC 100410 / VKM B-2274 / 506</strain>
    </source>
</reference>
<name>E4U4P5_OCEP5</name>
<dbReference type="PRINTS" id="PR01071">
    <property type="entry name" value="ACOABIOTINCC"/>
</dbReference>
<dbReference type="CDD" id="cd06850">
    <property type="entry name" value="biotinyl_domain"/>
    <property type="match status" value="1"/>
</dbReference>
<dbReference type="NCBIfam" id="NF005457">
    <property type="entry name" value="PRK07051.1"/>
    <property type="match status" value="1"/>
</dbReference>
<keyword evidence="4 7" id="KW-0443">Lipid metabolism</keyword>
<evidence type="ECO:0000256" key="5">
    <source>
        <dbReference type="ARBA" id="ARBA00023160"/>
    </source>
</evidence>
<dbReference type="OrthoDB" id="9807469at2"/>